<evidence type="ECO:0000259" key="8">
    <source>
        <dbReference type="Pfam" id="PF08124"/>
    </source>
</evidence>
<evidence type="ECO:0000256" key="4">
    <source>
        <dbReference type="SAM" id="MobiDB-lite"/>
    </source>
</evidence>
<dbReference type="InterPro" id="IPR004103">
    <property type="entry name" value="Lyase_8_C"/>
</dbReference>
<dbReference type="InterPro" id="IPR011071">
    <property type="entry name" value="Lyase_8-like_C"/>
</dbReference>
<name>A0A8H7KKW1_AGABI</name>
<dbReference type="SUPFAM" id="SSF49863">
    <property type="entry name" value="Hyaluronate lyase-like, C-terminal domain"/>
    <property type="match status" value="1"/>
</dbReference>
<feature type="domain" description="Polysaccharide lyase family 8 C-terminal" evidence="7">
    <location>
        <begin position="751"/>
        <end position="821"/>
    </location>
</feature>
<evidence type="ECO:0000256" key="2">
    <source>
        <dbReference type="ARBA" id="ARBA00022729"/>
    </source>
</evidence>
<protein>
    <submittedName>
        <fullName evidence="9">CAZyme family PL8</fullName>
    </submittedName>
</protein>
<dbReference type="Gene3D" id="2.60.220.10">
    <property type="entry name" value="Polysaccharide lyase family 8-like, C-terminal"/>
    <property type="match status" value="1"/>
</dbReference>
<feature type="chain" id="PRO_5034213350" evidence="5">
    <location>
        <begin position="31"/>
        <end position="862"/>
    </location>
</feature>
<dbReference type="GO" id="GO:0005576">
    <property type="term" value="C:extracellular region"/>
    <property type="evidence" value="ECO:0007669"/>
    <property type="project" value="InterPro"/>
</dbReference>
<dbReference type="GO" id="GO:0016837">
    <property type="term" value="F:carbon-oxygen lyase activity, acting on polysaccharides"/>
    <property type="evidence" value="ECO:0007669"/>
    <property type="project" value="UniProtKB-ARBA"/>
</dbReference>
<dbReference type="InterPro" id="IPR003159">
    <property type="entry name" value="Lyase_8_central_dom"/>
</dbReference>
<dbReference type="InterPro" id="IPR008929">
    <property type="entry name" value="Chondroitin_lyas"/>
</dbReference>
<dbReference type="GO" id="GO:0005975">
    <property type="term" value="P:carbohydrate metabolic process"/>
    <property type="evidence" value="ECO:0007669"/>
    <property type="project" value="InterPro"/>
</dbReference>
<evidence type="ECO:0000259" key="7">
    <source>
        <dbReference type="Pfam" id="PF02884"/>
    </source>
</evidence>
<comment type="similarity">
    <text evidence="1">Belongs to the polysaccharide lyase 8 family.</text>
</comment>
<dbReference type="PANTHER" id="PTHR38481">
    <property type="entry name" value="HYALURONATE LYASE"/>
    <property type="match status" value="1"/>
</dbReference>
<sequence>MKPLFNLPRTLFFHVSLFLSLLACADLVSSASTSTSSTSLSSTHGIVVPSGSSSSRVLSSLTTSHVQSASSSLSTRISQTSATAPNTSKMTTIATSTFVNPSLNSSATATSTATVTAPSDPAIQEEIEMLRTQVIDIIIGPLGQASAIPAWLTSLGPDGKWPDSEVDYTTGCPARRANWPAQTHWQRILVMAAAWHGGLQGGENFVGDENLRKKTLLAIDYWFGRDLTNLECMINGGTPSCPCDDPDNTLWNTNWFSNVILIPNLVGSSCILLNETLTAAQLDHCTKITNRSYDLFLRPFNEVNFLTGANVLDVAKIGIDGALLNPNITQITDAYRRIHEEVVIQPAIKADGIRPDGSFGQHGGVLYNGNYGKDFTNDIVAFEIEAAETRFAANSESRSALALLFEGDHWMIFRNTITGVLHWDFSALGRFISFPVIDAQATGSIKLNLTQIEVLGRLWDQPALVQFAESLSEHDMNANAGQLIGNRMFYNNDYMVHRGPNYVTTVKMYSTRTKYGECLNSQNILGFHLSDGAVYTYLKGNEYEDIAVAWDWNLIPGITTDYEATKLTCSSGVTGIEDFVGGVSNDDTGIAVMRYTNPLTGDLNWQKAWFFLEGDVQHTMISNITSTSDSPVFSVLDQRLHDDAIFMDDGEPFRANDGPTPLSSATLWHGGVGYDLSGLGDDDILHVEVGPKSGNWSAIGTSTEPPSTFDLFAAWIEHGTPASSISYSTFPGTSFTGFMGKQGKLRLQSVVNDGSVGAIYDEEHQTVMVVFWEEDGGSVTIRPPRLAPITISADGNIALIYRFSDAAVYVSDPSQTLTEVQVNLQLGTGWKPPLWGFHRSKDFSIFLPTGGLAGSSVRQPLN</sequence>
<evidence type="ECO:0000256" key="5">
    <source>
        <dbReference type="SAM" id="SignalP"/>
    </source>
</evidence>
<dbReference type="EMBL" id="JABXXO010000001">
    <property type="protein sequence ID" value="KAF7784345.1"/>
    <property type="molecule type" value="Genomic_DNA"/>
</dbReference>
<dbReference type="InterPro" id="IPR014718">
    <property type="entry name" value="GH-type_carb-bd"/>
</dbReference>
<evidence type="ECO:0000313" key="10">
    <source>
        <dbReference type="Proteomes" id="UP000629468"/>
    </source>
</evidence>
<dbReference type="Pfam" id="PF08124">
    <property type="entry name" value="Lyase_8_N"/>
    <property type="match status" value="1"/>
</dbReference>
<dbReference type="Pfam" id="PF02884">
    <property type="entry name" value="Lyase_8_C"/>
    <property type="match status" value="1"/>
</dbReference>
<evidence type="ECO:0000313" key="9">
    <source>
        <dbReference type="EMBL" id="KAF7784345.1"/>
    </source>
</evidence>
<dbReference type="InterPro" id="IPR038970">
    <property type="entry name" value="Lyase_8"/>
</dbReference>
<evidence type="ECO:0000259" key="6">
    <source>
        <dbReference type="Pfam" id="PF02278"/>
    </source>
</evidence>
<dbReference type="Proteomes" id="UP000629468">
    <property type="component" value="Unassembled WGS sequence"/>
</dbReference>
<proteinExistence type="inferred from homology"/>
<evidence type="ECO:0000256" key="3">
    <source>
        <dbReference type="ARBA" id="ARBA00023239"/>
    </source>
</evidence>
<reference evidence="9 10" key="1">
    <citation type="journal article" name="Sci. Rep.">
        <title>Telomere-to-telomere assembled and centromere annotated genomes of the two main subspecies of the button mushroom Agaricus bisporus reveal especially polymorphic chromosome ends.</title>
        <authorList>
            <person name="Sonnenberg A.S.M."/>
            <person name="Sedaghat-Telgerd N."/>
            <person name="Lavrijssen B."/>
            <person name="Ohm R.A."/>
            <person name="Hendrickx P.M."/>
            <person name="Scholtmeijer K."/>
            <person name="Baars J.J.P."/>
            <person name="van Peer A."/>
        </authorList>
    </citation>
    <scope>NUCLEOTIDE SEQUENCE [LARGE SCALE GENOMIC DNA]</scope>
    <source>
        <strain evidence="9 10">H119_p4</strain>
    </source>
</reference>
<dbReference type="PANTHER" id="PTHR38481:SF1">
    <property type="entry name" value="HYALURONATE LYASE"/>
    <property type="match status" value="1"/>
</dbReference>
<accession>A0A8H7KKW1</accession>
<feature type="region of interest" description="Disordered" evidence="4">
    <location>
        <begin position="33"/>
        <end position="53"/>
    </location>
</feature>
<dbReference type="PROSITE" id="PS51257">
    <property type="entry name" value="PROKAR_LIPOPROTEIN"/>
    <property type="match status" value="1"/>
</dbReference>
<feature type="domain" description="Polysaccharide lyase family 8 central" evidence="6">
    <location>
        <begin position="486"/>
        <end position="734"/>
    </location>
</feature>
<feature type="compositionally biased region" description="Low complexity" evidence="4">
    <location>
        <begin position="33"/>
        <end position="43"/>
    </location>
</feature>
<dbReference type="Gene3D" id="2.70.98.10">
    <property type="match status" value="1"/>
</dbReference>
<dbReference type="GO" id="GO:0030246">
    <property type="term" value="F:carbohydrate binding"/>
    <property type="evidence" value="ECO:0007669"/>
    <property type="project" value="InterPro"/>
</dbReference>
<gene>
    <name evidence="9" type="ORF">Agabi119p4_510</name>
</gene>
<feature type="domain" description="Polysaccharide lyase 8 N-terminal alpha-helical" evidence="8">
    <location>
        <begin position="248"/>
        <end position="403"/>
    </location>
</feature>
<dbReference type="Gene3D" id="1.50.10.100">
    <property type="entry name" value="Chondroitin AC/alginate lyase"/>
    <property type="match status" value="1"/>
</dbReference>
<dbReference type="Pfam" id="PF02278">
    <property type="entry name" value="Lyase_8"/>
    <property type="match status" value="1"/>
</dbReference>
<organism evidence="9 10">
    <name type="scientific">Agaricus bisporus var. burnettii</name>
    <dbReference type="NCBI Taxonomy" id="192524"/>
    <lineage>
        <taxon>Eukaryota</taxon>
        <taxon>Fungi</taxon>
        <taxon>Dikarya</taxon>
        <taxon>Basidiomycota</taxon>
        <taxon>Agaricomycotina</taxon>
        <taxon>Agaricomycetes</taxon>
        <taxon>Agaricomycetidae</taxon>
        <taxon>Agaricales</taxon>
        <taxon>Agaricineae</taxon>
        <taxon>Agaricaceae</taxon>
        <taxon>Agaricus</taxon>
    </lineage>
</organism>
<dbReference type="AlphaFoldDB" id="A0A8H7KKW1"/>
<dbReference type="InterPro" id="IPR011013">
    <property type="entry name" value="Gal_mutarotase_sf_dom"/>
</dbReference>
<keyword evidence="2 5" id="KW-0732">Signal</keyword>
<comment type="caution">
    <text evidence="9">The sequence shown here is derived from an EMBL/GenBank/DDBJ whole genome shotgun (WGS) entry which is preliminary data.</text>
</comment>
<feature type="signal peptide" evidence="5">
    <location>
        <begin position="1"/>
        <end position="30"/>
    </location>
</feature>
<dbReference type="SUPFAM" id="SSF74650">
    <property type="entry name" value="Galactose mutarotase-like"/>
    <property type="match status" value="1"/>
</dbReference>
<dbReference type="SUPFAM" id="SSF48230">
    <property type="entry name" value="Chondroitin AC/alginate lyase"/>
    <property type="match status" value="1"/>
</dbReference>
<evidence type="ECO:0000256" key="1">
    <source>
        <dbReference type="ARBA" id="ARBA00006699"/>
    </source>
</evidence>
<dbReference type="InterPro" id="IPR012970">
    <property type="entry name" value="Lyase_8_alpha_N"/>
</dbReference>
<keyword evidence="3" id="KW-0456">Lyase</keyword>